<dbReference type="PIRSF" id="PIRSF000103">
    <property type="entry name" value="HIBADH"/>
    <property type="match status" value="1"/>
</dbReference>
<dbReference type="InterPro" id="IPR036291">
    <property type="entry name" value="NAD(P)-bd_dom_sf"/>
</dbReference>
<keyword evidence="1" id="KW-0560">Oxidoreductase</keyword>
<dbReference type="GO" id="GO:0051287">
    <property type="term" value="F:NAD binding"/>
    <property type="evidence" value="ECO:0007669"/>
    <property type="project" value="InterPro"/>
</dbReference>
<feature type="domain" description="6-phosphogluconate dehydrogenase NADP-binding" evidence="4">
    <location>
        <begin position="3"/>
        <end position="154"/>
    </location>
</feature>
<dbReference type="Pfam" id="PF03446">
    <property type="entry name" value="NAD_binding_2"/>
    <property type="match status" value="1"/>
</dbReference>
<dbReference type="Pfam" id="PF14833">
    <property type="entry name" value="NAD_binding_11"/>
    <property type="match status" value="1"/>
</dbReference>
<dbReference type="InterPro" id="IPR008927">
    <property type="entry name" value="6-PGluconate_DH-like_C_sf"/>
</dbReference>
<dbReference type="SUPFAM" id="SSF51735">
    <property type="entry name" value="NAD(P)-binding Rossmann-fold domains"/>
    <property type="match status" value="1"/>
</dbReference>
<sequence>MHIAFIGTGLMGNRMAKRLIESGHHLIAYNRTAERTTPLKEAGAEVAATAADAISSAEVVITMLTDAEAIESMLLNQDTHTALSGKTIIQMATIAPQQSRDLQAAIEAAGGRYLESPVLGSLPEAEAGTLILMVGATPEQFKQWQPLLTILGSNPRLIGPVGHAAAIKLAMNQLIASLTAAFSLSLGFVQREGLNIDSFMEIVRESALYAPTFDKKLDKMLSRNFSNPNFPVQHLLKDVDLFLDEANQIGLNTSILEGVRPLIEQALNCAGEAEDYSALYKSVNPLH</sequence>
<keyword evidence="2" id="KW-0520">NAD</keyword>
<gene>
    <name evidence="6" type="ORF">HUE57_04725</name>
</gene>
<dbReference type="PANTHER" id="PTHR43580">
    <property type="entry name" value="OXIDOREDUCTASE GLYR1-RELATED"/>
    <property type="match status" value="1"/>
</dbReference>
<accession>A0A6N0HTD9</accession>
<evidence type="ECO:0000256" key="3">
    <source>
        <dbReference type="PIRSR" id="PIRSR000103-1"/>
    </source>
</evidence>
<dbReference type="InterPro" id="IPR015815">
    <property type="entry name" value="HIBADH-related"/>
</dbReference>
<dbReference type="EMBL" id="CP054491">
    <property type="protein sequence ID" value="QKQ25673.1"/>
    <property type="molecule type" value="Genomic_DNA"/>
</dbReference>
<protein>
    <submittedName>
        <fullName evidence="6">NAD(P)-dependent oxidoreductase</fullName>
    </submittedName>
</protein>
<dbReference type="GO" id="GO:0016491">
    <property type="term" value="F:oxidoreductase activity"/>
    <property type="evidence" value="ECO:0007669"/>
    <property type="project" value="UniProtKB-KW"/>
</dbReference>
<feature type="domain" description="3-hydroxyisobutyrate dehydrogenase-like NAD-binding" evidence="5">
    <location>
        <begin position="162"/>
        <end position="281"/>
    </location>
</feature>
<reference evidence="6 7" key="1">
    <citation type="submission" date="2020-05" db="EMBL/GenBank/DDBJ databases">
        <title>Horizontal transmission and recombination maintain forever young bacterial symbiont genomes.</title>
        <authorList>
            <person name="Russell S.L."/>
            <person name="Pepper-Tunick E."/>
            <person name="Svedberg J."/>
            <person name="Byrne A."/>
            <person name="Ruelas Castillo J."/>
            <person name="Vollmers C."/>
            <person name="Beinart R.A."/>
            <person name="Corbett-Detig R."/>
        </authorList>
    </citation>
    <scope>NUCLEOTIDE SEQUENCE [LARGE SCALE GENOMIC DNA]</scope>
    <source>
        <strain evidence="6">Santa_Monica_outfall</strain>
    </source>
</reference>
<dbReference type="Gene3D" id="3.40.50.720">
    <property type="entry name" value="NAD(P)-binding Rossmann-like Domain"/>
    <property type="match status" value="1"/>
</dbReference>
<dbReference type="PANTHER" id="PTHR43580:SF9">
    <property type="entry name" value="GLYOXYLATE_SUCCINIC SEMIALDEHYDE REDUCTASE 1"/>
    <property type="match status" value="1"/>
</dbReference>
<dbReference type="InterPro" id="IPR029154">
    <property type="entry name" value="HIBADH-like_NADP-bd"/>
</dbReference>
<evidence type="ECO:0000313" key="6">
    <source>
        <dbReference type="EMBL" id="QKQ25673.1"/>
    </source>
</evidence>
<name>A0A6N0HTD9_9GAMM</name>
<evidence type="ECO:0000259" key="5">
    <source>
        <dbReference type="Pfam" id="PF14833"/>
    </source>
</evidence>
<evidence type="ECO:0000313" key="7">
    <source>
        <dbReference type="Proteomes" id="UP000509658"/>
    </source>
</evidence>
<evidence type="ECO:0000259" key="4">
    <source>
        <dbReference type="Pfam" id="PF03446"/>
    </source>
</evidence>
<dbReference type="InterPro" id="IPR006115">
    <property type="entry name" value="6PGDH_NADP-bd"/>
</dbReference>
<dbReference type="InterPro" id="IPR051265">
    <property type="entry name" value="HIBADH-related_NP60_sf"/>
</dbReference>
<keyword evidence="7" id="KW-1185">Reference proteome</keyword>
<evidence type="ECO:0000256" key="1">
    <source>
        <dbReference type="ARBA" id="ARBA00023002"/>
    </source>
</evidence>
<dbReference type="InterPro" id="IPR013328">
    <property type="entry name" value="6PGD_dom2"/>
</dbReference>
<dbReference type="Gene3D" id="1.10.1040.10">
    <property type="entry name" value="N-(1-d-carboxylethyl)-l-norvaline Dehydrogenase, domain 2"/>
    <property type="match status" value="1"/>
</dbReference>
<organism evidence="6 7">
    <name type="scientific">Candidatus Reidiella endopervernicosa</name>
    <dbReference type="NCBI Taxonomy" id="2738883"/>
    <lineage>
        <taxon>Bacteria</taxon>
        <taxon>Pseudomonadati</taxon>
        <taxon>Pseudomonadota</taxon>
        <taxon>Gammaproteobacteria</taxon>
        <taxon>Candidatus Reidiella</taxon>
    </lineage>
</organism>
<dbReference type="AlphaFoldDB" id="A0A6N0HTD9"/>
<dbReference type="KEGG" id="rev:HUE57_04725"/>
<dbReference type="Proteomes" id="UP000509658">
    <property type="component" value="Chromosome"/>
</dbReference>
<proteinExistence type="predicted"/>
<feature type="active site" evidence="3">
    <location>
        <position position="168"/>
    </location>
</feature>
<dbReference type="GO" id="GO:0050661">
    <property type="term" value="F:NADP binding"/>
    <property type="evidence" value="ECO:0007669"/>
    <property type="project" value="InterPro"/>
</dbReference>
<evidence type="ECO:0000256" key="2">
    <source>
        <dbReference type="ARBA" id="ARBA00023027"/>
    </source>
</evidence>
<dbReference type="RefSeq" id="WP_174672810.1">
    <property type="nucleotide sequence ID" value="NZ_CP054491.1"/>
</dbReference>
<dbReference type="SUPFAM" id="SSF48179">
    <property type="entry name" value="6-phosphogluconate dehydrogenase C-terminal domain-like"/>
    <property type="match status" value="1"/>
</dbReference>